<proteinExistence type="predicted"/>
<reference evidence="3 4" key="1">
    <citation type="journal article" date="2020" name="Harmful Algae">
        <title>Molecular and morphological characterization of a novel dihydroanatoxin-a producing Microcoleus species (cyanobacteria) from the Russian River, California, USA.</title>
        <authorList>
            <person name="Conklin K.Y."/>
            <person name="Stancheva R."/>
            <person name="Otten T.G."/>
            <person name="Fadness R."/>
            <person name="Boyer G.L."/>
            <person name="Read B."/>
            <person name="Zhang X."/>
            <person name="Sheath R.G."/>
        </authorList>
    </citation>
    <scope>NUCLEOTIDE SEQUENCE [LARGE SCALE GENOMIC DNA]</scope>
    <source>
        <strain evidence="3 4">PTRS2</strain>
    </source>
</reference>
<accession>A0ABU8YTQ1</accession>
<evidence type="ECO:0000256" key="1">
    <source>
        <dbReference type="ARBA" id="ARBA00004613"/>
    </source>
</evidence>
<dbReference type="PANTHER" id="PTHR38340">
    <property type="entry name" value="S-LAYER PROTEIN"/>
    <property type="match status" value="1"/>
</dbReference>
<keyword evidence="2" id="KW-0964">Secreted</keyword>
<sequence length="669" mass="67016">MTTLNNNANVRDLNDTGLGPDTIFAGGGADFIRTSTLGGSLIFGQADNDTIVSVGSKDTIYGGDNEDSIRSQATDALLFGDGGNDTIVAELSATIQGGAGDDVVQGTAEANVIYGNEGADILLGGSKGRDSLYGGKQNDSLGFFKAGGDNNLNLTLSGGSGGNQGSNYLRGDSGDDLVVGINIRDSLYGGKDKDTLQGVGSSSYMDGGEGDDSLYIKNGIQTQFNAFNGNNETLTAGVEKITLMGGAGNDTITGGYGQSGGGKNLFEGGDGNDRITVFATQDTALGGAGNDFIESTTTPPTFNPLPNPAGQTYVGSRSLLDGGAGDDTLKGGFASDTLLGGADNDSLSGIFSLASGGDGNDTINPNVTFGGTNPTSITLEGGLGNDSLIGNLSAGVISTITNIMNGGGGNDTIVFGTVRDTLVGDSAGNDFISYASTVDFTGRTTTNVINDDQGNNLIFGANGTDVITTGSGNDTLYGGPATLPSGAVATVDGDDTLNAGGGNDVLLGGFGNDYLIGGDGDDSLGGGPGADTLIGGSGNDSFYYNNFGEGVSIGGAPNFLPTGSNPDQIGDFVSGQDKLVFQQTGFSALNPFPDTNRLSSGSLLVLETGAYSSRFGPAGAATNQGFLFYQAEDGRLGYDPDGTAGPNPGVTLAILNNKPGLSATDITLI</sequence>
<dbReference type="Gene3D" id="2.160.20.160">
    <property type="match status" value="1"/>
</dbReference>
<dbReference type="EMBL" id="JBBLXS010000451">
    <property type="protein sequence ID" value="MEK0187845.1"/>
    <property type="molecule type" value="Genomic_DNA"/>
</dbReference>
<dbReference type="Proteomes" id="UP001384579">
    <property type="component" value="Unassembled WGS sequence"/>
</dbReference>
<dbReference type="InterPro" id="IPR050557">
    <property type="entry name" value="RTX_toxin/Mannuronan_C5-epim"/>
</dbReference>
<gene>
    <name evidence="3" type="ORF">WMG39_23830</name>
</gene>
<keyword evidence="4" id="KW-1185">Reference proteome</keyword>
<dbReference type="InterPro" id="IPR001343">
    <property type="entry name" value="Hemolysn_Ca-bd"/>
</dbReference>
<dbReference type="InterPro" id="IPR011049">
    <property type="entry name" value="Serralysin-like_metalloprot_C"/>
</dbReference>
<comment type="subcellular location">
    <subcellularLocation>
        <location evidence="1">Secreted</location>
    </subcellularLocation>
</comment>
<organism evidence="3 4">
    <name type="scientific">Microcoleus anatoxicus PTRS2</name>
    <dbReference type="NCBI Taxonomy" id="2705321"/>
    <lineage>
        <taxon>Bacteria</taxon>
        <taxon>Bacillati</taxon>
        <taxon>Cyanobacteriota</taxon>
        <taxon>Cyanophyceae</taxon>
        <taxon>Oscillatoriophycideae</taxon>
        <taxon>Oscillatoriales</taxon>
        <taxon>Microcoleaceae</taxon>
        <taxon>Microcoleus</taxon>
        <taxon>Microcoleus anatoxicus</taxon>
    </lineage>
</organism>
<name>A0ABU8YTQ1_9CYAN</name>
<dbReference type="RefSeq" id="WP_340523013.1">
    <property type="nucleotide sequence ID" value="NZ_JBBLXS010000451.1"/>
</dbReference>
<evidence type="ECO:0000256" key="2">
    <source>
        <dbReference type="ARBA" id="ARBA00022525"/>
    </source>
</evidence>
<comment type="caution">
    <text evidence="3">The sequence shown here is derived from an EMBL/GenBank/DDBJ whole genome shotgun (WGS) entry which is preliminary data.</text>
</comment>
<dbReference type="SUPFAM" id="SSF51120">
    <property type="entry name" value="beta-Roll"/>
    <property type="match status" value="4"/>
</dbReference>
<evidence type="ECO:0000313" key="4">
    <source>
        <dbReference type="Proteomes" id="UP001384579"/>
    </source>
</evidence>
<evidence type="ECO:0000313" key="3">
    <source>
        <dbReference type="EMBL" id="MEK0187845.1"/>
    </source>
</evidence>
<dbReference type="Gene3D" id="2.150.10.10">
    <property type="entry name" value="Serralysin-like metalloprotease, C-terminal"/>
    <property type="match status" value="3"/>
</dbReference>
<dbReference type="Pfam" id="PF00353">
    <property type="entry name" value="HemolysinCabind"/>
    <property type="match status" value="12"/>
</dbReference>
<dbReference type="PRINTS" id="PR00313">
    <property type="entry name" value="CABNDNGRPT"/>
</dbReference>
<dbReference type="InterPro" id="IPR018511">
    <property type="entry name" value="Hemolysin-typ_Ca-bd_CS"/>
</dbReference>
<dbReference type="PANTHER" id="PTHR38340:SF1">
    <property type="entry name" value="S-LAYER PROTEIN"/>
    <property type="match status" value="1"/>
</dbReference>
<protein>
    <submittedName>
        <fullName evidence="3">Calcium-binding protein</fullName>
    </submittedName>
</protein>
<dbReference type="PROSITE" id="PS00330">
    <property type="entry name" value="HEMOLYSIN_CALCIUM"/>
    <property type="match status" value="3"/>
</dbReference>